<organism evidence="7 8">
    <name type="scientific">Candidatus Endobugula sertula</name>
    <name type="common">Bugula neritina bacterial symbiont</name>
    <dbReference type="NCBI Taxonomy" id="62101"/>
    <lineage>
        <taxon>Bacteria</taxon>
        <taxon>Pseudomonadati</taxon>
        <taxon>Pseudomonadota</taxon>
        <taxon>Gammaproteobacteria</taxon>
        <taxon>Cellvibrionales</taxon>
        <taxon>Cellvibrionaceae</taxon>
        <taxon>Candidatus Endobugula</taxon>
    </lineage>
</organism>
<keyword evidence="5" id="KW-0411">Iron-sulfur</keyword>
<keyword evidence="2" id="KW-0949">S-adenosyl-L-methionine</keyword>
<dbReference type="SFLD" id="SFLDG01082">
    <property type="entry name" value="B12-binding_domain_containing"/>
    <property type="match status" value="1"/>
</dbReference>
<evidence type="ECO:0000256" key="1">
    <source>
        <dbReference type="ARBA" id="ARBA00001966"/>
    </source>
</evidence>
<dbReference type="AlphaFoldDB" id="A0A1D2QQL7"/>
<dbReference type="PANTHER" id="PTHR43409">
    <property type="entry name" value="ANAEROBIC MAGNESIUM-PROTOPORPHYRIN IX MONOMETHYL ESTER CYCLASE-RELATED"/>
    <property type="match status" value="1"/>
</dbReference>
<dbReference type="GO" id="GO:0046872">
    <property type="term" value="F:metal ion binding"/>
    <property type="evidence" value="ECO:0007669"/>
    <property type="project" value="UniProtKB-KW"/>
</dbReference>
<evidence type="ECO:0000256" key="4">
    <source>
        <dbReference type="ARBA" id="ARBA00023004"/>
    </source>
</evidence>
<name>A0A1D2QQL7_9GAMM</name>
<dbReference type="InterPro" id="IPR058240">
    <property type="entry name" value="rSAM_sf"/>
</dbReference>
<reference evidence="7 8" key="1">
    <citation type="journal article" date="2016" name="Appl. Environ. Microbiol.">
        <title>Lack of Overt Genome Reduction in the Bryostatin-Producing Bryozoan Symbiont "Candidatus Endobugula sertula".</title>
        <authorList>
            <person name="Miller I.J."/>
            <person name="Vanee N."/>
            <person name="Fong S.S."/>
            <person name="Lim-Fong G.E."/>
            <person name="Kwan J.C."/>
        </authorList>
    </citation>
    <scope>NUCLEOTIDE SEQUENCE [LARGE SCALE GENOMIC DNA]</scope>
    <source>
        <strain evidence="7">AB1-4</strain>
    </source>
</reference>
<evidence type="ECO:0000256" key="3">
    <source>
        <dbReference type="ARBA" id="ARBA00022723"/>
    </source>
</evidence>
<feature type="domain" description="Radical SAM core" evidence="6">
    <location>
        <begin position="41"/>
        <end position="269"/>
    </location>
</feature>
<evidence type="ECO:0000313" key="7">
    <source>
        <dbReference type="EMBL" id="ODS23823.1"/>
    </source>
</evidence>
<accession>A0A1D2QQL7</accession>
<sequence>MRDGSSLKTQNSRTGQAISEKDYPYSDYSTSRIEWSDEDFIFSGEHLPIEISRGCIFRCNFCANPAFKRKGELDKESKVLRYELERNYERFKTTGYMFCDDTYNDTIAKVREYHEVISKLPFNLEWTGYGRADAIKRHPEMAQLMAESGLKAMLIGIETLHPIAAKGVGKGLHPNVLKDTLYYMKDVWGDSVTITGSFIVGLPGEPEESIWETVEWLNTKGCPVDEAIFSPLNIRAPTDNENSPMSKISMDPARYGYSLISSDLGKGISSHGPAWENEFMHKARAEELARSAQQSCQDSQPIGNWAVYSRLRSLGYQEHEFKGKSSFDENFLLDAQNRKDIMMQNYYNKLME</sequence>
<evidence type="ECO:0000256" key="5">
    <source>
        <dbReference type="ARBA" id="ARBA00023014"/>
    </source>
</evidence>
<dbReference type="Proteomes" id="UP000242502">
    <property type="component" value="Unassembled WGS sequence"/>
</dbReference>
<dbReference type="Gene3D" id="3.80.30.20">
    <property type="entry name" value="tm_1862 like domain"/>
    <property type="match status" value="1"/>
</dbReference>
<dbReference type="STRING" id="62101.AB835_06680"/>
<comment type="cofactor">
    <cofactor evidence="1">
        <name>[4Fe-4S] cluster</name>
        <dbReference type="ChEBI" id="CHEBI:49883"/>
    </cofactor>
</comment>
<evidence type="ECO:0000256" key="2">
    <source>
        <dbReference type="ARBA" id="ARBA00022691"/>
    </source>
</evidence>
<dbReference type="SUPFAM" id="SSF102114">
    <property type="entry name" value="Radical SAM enzymes"/>
    <property type="match status" value="1"/>
</dbReference>
<dbReference type="GO" id="GO:0003824">
    <property type="term" value="F:catalytic activity"/>
    <property type="evidence" value="ECO:0007669"/>
    <property type="project" value="InterPro"/>
</dbReference>
<proteinExistence type="predicted"/>
<dbReference type="InterPro" id="IPR006638">
    <property type="entry name" value="Elp3/MiaA/NifB-like_rSAM"/>
</dbReference>
<dbReference type="Pfam" id="PF04055">
    <property type="entry name" value="Radical_SAM"/>
    <property type="match status" value="1"/>
</dbReference>
<keyword evidence="4" id="KW-0408">Iron</keyword>
<comment type="caution">
    <text evidence="7">The sequence shown here is derived from an EMBL/GenBank/DDBJ whole genome shotgun (WGS) entry which is preliminary data.</text>
</comment>
<protein>
    <recommendedName>
        <fullName evidence="6">Radical SAM core domain-containing protein</fullName>
    </recommendedName>
</protein>
<dbReference type="EMBL" id="MDLC01000019">
    <property type="protein sequence ID" value="ODS23823.1"/>
    <property type="molecule type" value="Genomic_DNA"/>
</dbReference>
<gene>
    <name evidence="7" type="ORF">AB835_06680</name>
</gene>
<keyword evidence="3" id="KW-0479">Metal-binding</keyword>
<dbReference type="InterPro" id="IPR023404">
    <property type="entry name" value="rSAM_horseshoe"/>
</dbReference>
<dbReference type="SMART" id="SM00729">
    <property type="entry name" value="Elp3"/>
    <property type="match status" value="1"/>
</dbReference>
<dbReference type="SFLD" id="SFLDS00029">
    <property type="entry name" value="Radical_SAM"/>
    <property type="match status" value="1"/>
</dbReference>
<evidence type="ECO:0000259" key="6">
    <source>
        <dbReference type="PROSITE" id="PS51918"/>
    </source>
</evidence>
<dbReference type="InterPro" id="IPR051198">
    <property type="entry name" value="BchE-like"/>
</dbReference>
<dbReference type="InterPro" id="IPR007197">
    <property type="entry name" value="rSAM"/>
</dbReference>
<evidence type="ECO:0000313" key="8">
    <source>
        <dbReference type="Proteomes" id="UP000242502"/>
    </source>
</evidence>
<dbReference type="PANTHER" id="PTHR43409:SF7">
    <property type="entry name" value="BLL1977 PROTEIN"/>
    <property type="match status" value="1"/>
</dbReference>
<dbReference type="PROSITE" id="PS51918">
    <property type="entry name" value="RADICAL_SAM"/>
    <property type="match status" value="1"/>
</dbReference>
<dbReference type="CDD" id="cd01335">
    <property type="entry name" value="Radical_SAM"/>
    <property type="match status" value="1"/>
</dbReference>
<dbReference type="GO" id="GO:0051536">
    <property type="term" value="F:iron-sulfur cluster binding"/>
    <property type="evidence" value="ECO:0007669"/>
    <property type="project" value="UniProtKB-KW"/>
</dbReference>